<gene>
    <name evidence="1" type="ORF">EI290_21450</name>
</gene>
<keyword evidence="2" id="KW-1185">Reference proteome</keyword>
<dbReference type="RefSeq" id="WP_125433704.1">
    <property type="nucleotide sequence ID" value="NZ_RWIS01000021.1"/>
</dbReference>
<comment type="caution">
    <text evidence="1">The sequence shown here is derived from an EMBL/GenBank/DDBJ whole genome shotgun (WGS) entry which is preliminary data.</text>
</comment>
<reference evidence="1 2" key="1">
    <citation type="submission" date="2018-12" db="EMBL/GenBank/DDBJ databases">
        <authorList>
            <person name="Feng G."/>
            <person name="Zhu H."/>
        </authorList>
    </citation>
    <scope>NUCLEOTIDE SEQUENCE [LARGE SCALE GENOMIC DNA]</scope>
    <source>
        <strain evidence="1 2">9PBR-2</strain>
    </source>
</reference>
<protein>
    <submittedName>
        <fullName evidence="1">Uncharacterized protein</fullName>
    </submittedName>
</protein>
<dbReference type="Proteomes" id="UP000280066">
    <property type="component" value="Unassembled WGS sequence"/>
</dbReference>
<dbReference type="AlphaFoldDB" id="A0A428IYE1"/>
<sequence length="71" mass="7986">MVYSLLSILQAGITLWAIIHAGRTIKRMFTEPVYYTHPLTKTSRLIPSKSDKPARQAFAGWLVQQDQQAAA</sequence>
<accession>A0A428IYE1</accession>
<name>A0A428IYE1_9BACT</name>
<evidence type="ECO:0000313" key="2">
    <source>
        <dbReference type="Proteomes" id="UP000280066"/>
    </source>
</evidence>
<proteinExistence type="predicted"/>
<dbReference type="EMBL" id="RWIS01000021">
    <property type="protein sequence ID" value="RSK23956.1"/>
    <property type="molecule type" value="Genomic_DNA"/>
</dbReference>
<organism evidence="1 2">
    <name type="scientific">Hymenobacter metallilatus</name>
    <dbReference type="NCBI Taxonomy" id="2493666"/>
    <lineage>
        <taxon>Bacteria</taxon>
        <taxon>Pseudomonadati</taxon>
        <taxon>Bacteroidota</taxon>
        <taxon>Cytophagia</taxon>
        <taxon>Cytophagales</taxon>
        <taxon>Hymenobacteraceae</taxon>
        <taxon>Hymenobacter</taxon>
    </lineage>
</organism>
<evidence type="ECO:0000313" key="1">
    <source>
        <dbReference type="EMBL" id="RSK23956.1"/>
    </source>
</evidence>